<reference evidence="3" key="1">
    <citation type="submission" date="2022-10" db="EMBL/GenBank/DDBJ databases">
        <title>Genome assembly of Pristionchus species.</title>
        <authorList>
            <person name="Yoshida K."/>
            <person name="Sommer R.J."/>
        </authorList>
    </citation>
    <scope>NUCLEOTIDE SEQUENCE [LARGE SCALE GENOMIC DNA]</scope>
    <source>
        <strain evidence="3">RS5460</strain>
    </source>
</reference>
<dbReference type="Proteomes" id="UP001328107">
    <property type="component" value="Unassembled WGS sequence"/>
</dbReference>
<feature type="region of interest" description="Disordered" evidence="1">
    <location>
        <begin position="1"/>
        <end position="179"/>
    </location>
</feature>
<gene>
    <name evidence="2" type="ORF">PMAYCL1PPCAC_28661</name>
</gene>
<name>A0AAN5D8N9_9BILA</name>
<protein>
    <submittedName>
        <fullName evidence="2">Uncharacterized protein</fullName>
    </submittedName>
</protein>
<keyword evidence="3" id="KW-1185">Reference proteome</keyword>
<evidence type="ECO:0000313" key="3">
    <source>
        <dbReference type="Proteomes" id="UP001328107"/>
    </source>
</evidence>
<sequence length="179" mass="19777">NAKIEKEASDGSEPKPIKIGKDGAIIEGEQSKAGEKSGDKSHSEMDTTTKEEAKPKPKPAESGPKPKVFPLNEKEEKIRKGAVRKPADYPTLADIESDWDSTKEREKEKKKEEERKKRRSSNSRDKTVPTAVTPDNPDGKASVERTQNTRNTAEGKDDADMANLLTQMDTTVEQKEADA</sequence>
<feature type="compositionally biased region" description="Basic and acidic residues" evidence="1">
    <location>
        <begin position="29"/>
        <end position="59"/>
    </location>
</feature>
<feature type="compositionally biased region" description="Basic and acidic residues" evidence="1">
    <location>
        <begin position="1"/>
        <end position="21"/>
    </location>
</feature>
<accession>A0AAN5D8N9</accession>
<feature type="compositionally biased region" description="Basic and acidic residues" evidence="1">
    <location>
        <begin position="100"/>
        <end position="115"/>
    </location>
</feature>
<feature type="non-terminal residue" evidence="2">
    <location>
        <position position="1"/>
    </location>
</feature>
<comment type="caution">
    <text evidence="2">The sequence shown here is derived from an EMBL/GenBank/DDBJ whole genome shotgun (WGS) entry which is preliminary data.</text>
</comment>
<dbReference type="AlphaFoldDB" id="A0AAN5D8N9"/>
<feature type="non-terminal residue" evidence="2">
    <location>
        <position position="179"/>
    </location>
</feature>
<evidence type="ECO:0000256" key="1">
    <source>
        <dbReference type="SAM" id="MobiDB-lite"/>
    </source>
</evidence>
<organism evidence="2 3">
    <name type="scientific">Pristionchus mayeri</name>
    <dbReference type="NCBI Taxonomy" id="1317129"/>
    <lineage>
        <taxon>Eukaryota</taxon>
        <taxon>Metazoa</taxon>
        <taxon>Ecdysozoa</taxon>
        <taxon>Nematoda</taxon>
        <taxon>Chromadorea</taxon>
        <taxon>Rhabditida</taxon>
        <taxon>Rhabditina</taxon>
        <taxon>Diplogasteromorpha</taxon>
        <taxon>Diplogasteroidea</taxon>
        <taxon>Neodiplogasteridae</taxon>
        <taxon>Pristionchus</taxon>
    </lineage>
</organism>
<evidence type="ECO:0000313" key="2">
    <source>
        <dbReference type="EMBL" id="GMR58466.1"/>
    </source>
</evidence>
<proteinExistence type="predicted"/>
<dbReference type="EMBL" id="BTRK01000006">
    <property type="protein sequence ID" value="GMR58466.1"/>
    <property type="molecule type" value="Genomic_DNA"/>
</dbReference>